<proteinExistence type="predicted"/>
<dbReference type="AlphaFoldDB" id="A0A212KM19"/>
<sequence>MERTVRAKADGMSPNGSHVRQGAKFTVDEGEFAPSWMEPVDWIPPEPPKAATKTK</sequence>
<gene>
    <name evidence="2" type="ORF">KL86APRO_30181</name>
</gene>
<organism evidence="2">
    <name type="scientific">uncultured Alphaproteobacteria bacterium</name>
    <dbReference type="NCBI Taxonomy" id="91750"/>
    <lineage>
        <taxon>Bacteria</taxon>
        <taxon>Pseudomonadati</taxon>
        <taxon>Pseudomonadota</taxon>
        <taxon>Alphaproteobacteria</taxon>
        <taxon>environmental samples</taxon>
    </lineage>
</organism>
<feature type="region of interest" description="Disordered" evidence="1">
    <location>
        <begin position="36"/>
        <end position="55"/>
    </location>
</feature>
<reference evidence="2" key="1">
    <citation type="submission" date="2016-04" db="EMBL/GenBank/DDBJ databases">
        <authorList>
            <person name="Evans L.H."/>
            <person name="Alamgir A."/>
            <person name="Owens N."/>
            <person name="Weber N.D."/>
            <person name="Virtaneva K."/>
            <person name="Barbian K."/>
            <person name="Babar A."/>
            <person name="Rosenke K."/>
        </authorList>
    </citation>
    <scope>NUCLEOTIDE SEQUENCE</scope>
    <source>
        <strain evidence="2">86</strain>
    </source>
</reference>
<evidence type="ECO:0000256" key="1">
    <source>
        <dbReference type="SAM" id="MobiDB-lite"/>
    </source>
</evidence>
<name>A0A212KM19_9PROT</name>
<protein>
    <submittedName>
        <fullName evidence="2">Uncharacterized protein</fullName>
    </submittedName>
</protein>
<feature type="region of interest" description="Disordered" evidence="1">
    <location>
        <begin position="1"/>
        <end position="22"/>
    </location>
</feature>
<evidence type="ECO:0000313" key="2">
    <source>
        <dbReference type="EMBL" id="SBW12690.1"/>
    </source>
</evidence>
<dbReference type="EMBL" id="FLUO01000003">
    <property type="protein sequence ID" value="SBW12690.1"/>
    <property type="molecule type" value="Genomic_DNA"/>
</dbReference>
<accession>A0A212KM19</accession>